<evidence type="ECO:0000259" key="2">
    <source>
        <dbReference type="PROSITE" id="PS50828"/>
    </source>
</evidence>
<accession>A0A173UZ23</accession>
<dbReference type="EMBL" id="CP120353">
    <property type="protein sequence ID" value="WET64217.1"/>
    <property type="molecule type" value="Genomic_DNA"/>
</dbReference>
<dbReference type="Proteomes" id="UP000463337">
    <property type="component" value="Unassembled WGS sequence"/>
</dbReference>
<gene>
    <name evidence="3" type="ORF">ERS852429_02422</name>
    <name evidence="4" type="ORF">GKD59_12350</name>
    <name evidence="5" type="ORF">P2T59_21410</name>
</gene>
<evidence type="ECO:0000256" key="1">
    <source>
        <dbReference type="SAM" id="MobiDB-lite"/>
    </source>
</evidence>
<dbReference type="Proteomes" id="UP000095591">
    <property type="component" value="Unassembled WGS sequence"/>
</dbReference>
<dbReference type="InterPro" id="IPR002625">
    <property type="entry name" value="Smr_dom"/>
</dbReference>
<reference evidence="3 6" key="1">
    <citation type="submission" date="2015-09" db="EMBL/GenBank/DDBJ databases">
        <authorList>
            <consortium name="Pathogen Informatics"/>
        </authorList>
    </citation>
    <scope>NUCLEOTIDE SEQUENCE [LARGE SCALE GENOMIC DNA]</scope>
    <source>
        <strain evidence="3 6">2789STDY5608872</strain>
    </source>
</reference>
<evidence type="ECO:0000313" key="5">
    <source>
        <dbReference type="EMBL" id="WET64217.1"/>
    </source>
</evidence>
<dbReference type="InterPro" id="IPR018598">
    <property type="entry name" value="DUF2027"/>
</dbReference>
<feature type="region of interest" description="Disordered" evidence="1">
    <location>
        <begin position="57"/>
        <end position="88"/>
    </location>
</feature>
<dbReference type="Gene3D" id="3.30.1370.110">
    <property type="match status" value="1"/>
</dbReference>
<evidence type="ECO:0000313" key="6">
    <source>
        <dbReference type="Proteomes" id="UP000095591"/>
    </source>
</evidence>
<dbReference type="RefSeq" id="WP_044545983.1">
    <property type="nucleotide sequence ID" value="NZ_CDRH01000464.1"/>
</dbReference>
<dbReference type="Pfam" id="PF01713">
    <property type="entry name" value="Smr"/>
    <property type="match status" value="1"/>
</dbReference>
<dbReference type="PROSITE" id="PS50828">
    <property type="entry name" value="SMR"/>
    <property type="match status" value="1"/>
</dbReference>
<reference evidence="4 7" key="2">
    <citation type="journal article" date="2019" name="Nat. Med.">
        <title>A library of human gut bacterial isolates paired with longitudinal multiomics data enables mechanistic microbiome research.</title>
        <authorList>
            <person name="Poyet M."/>
            <person name="Groussin M."/>
            <person name="Gibbons S.M."/>
            <person name="Avila-Pacheco J."/>
            <person name="Jiang X."/>
            <person name="Kearney S.M."/>
            <person name="Perrotta A.R."/>
            <person name="Berdy B."/>
            <person name="Zhao S."/>
            <person name="Lieberman T.D."/>
            <person name="Swanson P.K."/>
            <person name="Smith M."/>
            <person name="Roesemann S."/>
            <person name="Alexander J.E."/>
            <person name="Rich S.A."/>
            <person name="Livny J."/>
            <person name="Vlamakis H."/>
            <person name="Clish C."/>
            <person name="Bullock K."/>
            <person name="Deik A."/>
            <person name="Scott J."/>
            <person name="Pierce K.A."/>
            <person name="Xavier R.J."/>
            <person name="Alm E.J."/>
        </authorList>
    </citation>
    <scope>NUCLEOTIDE SEQUENCE [LARGE SCALE GENOMIC DNA]</scope>
    <source>
        <strain evidence="4 7">BIOML-A41</strain>
    </source>
</reference>
<dbReference type="InterPro" id="IPR036063">
    <property type="entry name" value="Smr_dom_sf"/>
</dbReference>
<sequence>MSIQIGDKVRFLNSVGGGVVRGFRGKDQVLVEDEDGFEVPALIKECVVVGGNDMQVHSSNRPKVQAPVETPSPMKPEPKEEKVEETPEGERLNVYLAYLPVDPKAFQQCGYETYFVNDSNYYLFFNYMNRTNNSWTSRYNGIIEPNTKIFLEEFGKPELNDLERICVQLIAFKKDKPYSLKNAVSVELRLDTVKFYKLHCFMENDFFEEDALIYPIIRNDLPERELLVSAAELKEAMQQKVREERRVPRQIVKKKPTNSAILEIDLHITELLDNTNGLSNADMLTYQLGKFREVMDQYALNNGQKIVFIHGKGDGVLRKAIEKDLKTRYKQHYFQDASFREYGFGATMVTIKADTSQHGH</sequence>
<feature type="domain" description="Smr" evidence="2">
    <location>
        <begin position="301"/>
        <end position="352"/>
    </location>
</feature>
<evidence type="ECO:0000313" key="7">
    <source>
        <dbReference type="Proteomes" id="UP000463337"/>
    </source>
</evidence>
<dbReference type="AlphaFoldDB" id="A0A173UZ23"/>
<feature type="compositionally biased region" description="Basic and acidic residues" evidence="1">
    <location>
        <begin position="76"/>
        <end position="88"/>
    </location>
</feature>
<dbReference type="Proteomes" id="UP001221009">
    <property type="component" value="Chromosome"/>
</dbReference>
<reference evidence="5" key="3">
    <citation type="submission" date="2023-03" db="EMBL/GenBank/DDBJ databases">
        <title>Parabacteroides distasonis, a bacteria resistant against UC.</title>
        <authorList>
            <person name="Dai W."/>
        </authorList>
    </citation>
    <scope>NUCLEOTIDE SEQUENCE</scope>
    <source>
        <strain evidence="5">F1-28</strain>
    </source>
</reference>
<dbReference type="Gene3D" id="2.60.40.1600">
    <property type="entry name" value="Smr-associated-like"/>
    <property type="match status" value="1"/>
</dbReference>
<organism evidence="3 6">
    <name type="scientific">Parabacteroides distasonis</name>
    <dbReference type="NCBI Taxonomy" id="823"/>
    <lineage>
        <taxon>Bacteria</taxon>
        <taxon>Pseudomonadati</taxon>
        <taxon>Bacteroidota</taxon>
        <taxon>Bacteroidia</taxon>
        <taxon>Bacteroidales</taxon>
        <taxon>Tannerellaceae</taxon>
        <taxon>Parabacteroides</taxon>
    </lineage>
</organism>
<dbReference type="SUPFAM" id="SSF158949">
    <property type="entry name" value="Smr-associated domain-like"/>
    <property type="match status" value="1"/>
</dbReference>
<dbReference type="InterPro" id="IPR036781">
    <property type="entry name" value="Smr_assoc-like_sf"/>
</dbReference>
<protein>
    <submittedName>
        <fullName evidence="4">DUF2027 domain-containing protein</fullName>
    </submittedName>
    <submittedName>
        <fullName evidence="3">Recombination and DNA strand exchange inhibitor protein</fullName>
    </submittedName>
</protein>
<name>A0A173UZ23_PARDI</name>
<evidence type="ECO:0000313" key="4">
    <source>
        <dbReference type="EMBL" id="MRY58680.1"/>
    </source>
</evidence>
<dbReference type="Pfam" id="PF09640">
    <property type="entry name" value="DUF2027"/>
    <property type="match status" value="1"/>
</dbReference>
<evidence type="ECO:0000313" key="3">
    <source>
        <dbReference type="EMBL" id="CUN19610.1"/>
    </source>
</evidence>
<dbReference type="EMBL" id="WKLT01000010">
    <property type="protein sequence ID" value="MRY58680.1"/>
    <property type="molecule type" value="Genomic_DNA"/>
</dbReference>
<proteinExistence type="predicted"/>
<dbReference type="EMBL" id="CYXP01000005">
    <property type="protein sequence ID" value="CUN19610.1"/>
    <property type="molecule type" value="Genomic_DNA"/>
</dbReference>